<reference evidence="3" key="2">
    <citation type="submission" date="2023-05" db="EMBL/GenBank/DDBJ databases">
        <authorList>
            <consortium name="Lawrence Berkeley National Laboratory"/>
            <person name="Steindorff A."/>
            <person name="Hensen N."/>
            <person name="Bonometti L."/>
            <person name="Westerberg I."/>
            <person name="Brannstrom I.O."/>
            <person name="Guillou S."/>
            <person name="Cros-Aarteil S."/>
            <person name="Calhoun S."/>
            <person name="Haridas S."/>
            <person name="Kuo A."/>
            <person name="Mondo S."/>
            <person name="Pangilinan J."/>
            <person name="Riley R."/>
            <person name="Labutti K."/>
            <person name="Andreopoulos B."/>
            <person name="Lipzen A."/>
            <person name="Chen C."/>
            <person name="Yanf M."/>
            <person name="Daum C."/>
            <person name="Ng V."/>
            <person name="Clum A."/>
            <person name="Ohm R."/>
            <person name="Martin F."/>
            <person name="Silar P."/>
            <person name="Natvig D."/>
            <person name="Lalanne C."/>
            <person name="Gautier V."/>
            <person name="Ament-Velasquez S.L."/>
            <person name="Kruys A."/>
            <person name="Hutchinson M.I."/>
            <person name="Powell A.J."/>
            <person name="Barry K."/>
            <person name="Miller A.N."/>
            <person name="Grigoriev I.V."/>
            <person name="Debuchy R."/>
            <person name="Gladieux P."/>
            <person name="Thoren M.H."/>
            <person name="Johannesson H."/>
        </authorList>
    </citation>
    <scope>NUCLEOTIDE SEQUENCE</scope>
    <source>
        <strain evidence="3">CBS 892.96</strain>
    </source>
</reference>
<name>A0AAN7A927_9PEZI</name>
<evidence type="ECO:0000256" key="2">
    <source>
        <dbReference type="SAM" id="Phobius"/>
    </source>
</evidence>
<gene>
    <name evidence="3" type="ORF">QBC36DRAFT_127299</name>
</gene>
<keyword evidence="2" id="KW-0812">Transmembrane</keyword>
<keyword evidence="2" id="KW-1133">Transmembrane helix</keyword>
<evidence type="ECO:0000313" key="3">
    <source>
        <dbReference type="EMBL" id="KAK4177610.1"/>
    </source>
</evidence>
<comment type="caution">
    <text evidence="3">The sequence shown here is derived from an EMBL/GenBank/DDBJ whole genome shotgun (WGS) entry which is preliminary data.</text>
</comment>
<feature type="region of interest" description="Disordered" evidence="1">
    <location>
        <begin position="107"/>
        <end position="148"/>
    </location>
</feature>
<protein>
    <submittedName>
        <fullName evidence="3">Uncharacterized protein</fullName>
    </submittedName>
</protein>
<proteinExistence type="predicted"/>
<evidence type="ECO:0000256" key="1">
    <source>
        <dbReference type="SAM" id="MobiDB-lite"/>
    </source>
</evidence>
<keyword evidence="2" id="KW-0472">Membrane</keyword>
<dbReference type="Proteomes" id="UP001302321">
    <property type="component" value="Unassembled WGS sequence"/>
</dbReference>
<reference evidence="3" key="1">
    <citation type="journal article" date="2023" name="Mol. Phylogenet. Evol.">
        <title>Genome-scale phylogeny and comparative genomics of the fungal order Sordariales.</title>
        <authorList>
            <person name="Hensen N."/>
            <person name="Bonometti L."/>
            <person name="Westerberg I."/>
            <person name="Brannstrom I.O."/>
            <person name="Guillou S."/>
            <person name="Cros-Aarteil S."/>
            <person name="Calhoun S."/>
            <person name="Haridas S."/>
            <person name="Kuo A."/>
            <person name="Mondo S."/>
            <person name="Pangilinan J."/>
            <person name="Riley R."/>
            <person name="LaButti K."/>
            <person name="Andreopoulos B."/>
            <person name="Lipzen A."/>
            <person name="Chen C."/>
            <person name="Yan M."/>
            <person name="Daum C."/>
            <person name="Ng V."/>
            <person name="Clum A."/>
            <person name="Steindorff A."/>
            <person name="Ohm R.A."/>
            <person name="Martin F."/>
            <person name="Silar P."/>
            <person name="Natvig D.O."/>
            <person name="Lalanne C."/>
            <person name="Gautier V."/>
            <person name="Ament-Velasquez S.L."/>
            <person name="Kruys A."/>
            <person name="Hutchinson M.I."/>
            <person name="Powell A.J."/>
            <person name="Barry K."/>
            <person name="Miller A.N."/>
            <person name="Grigoriev I.V."/>
            <person name="Debuchy R."/>
            <person name="Gladieux P."/>
            <person name="Hiltunen Thoren M."/>
            <person name="Johannesson H."/>
        </authorList>
    </citation>
    <scope>NUCLEOTIDE SEQUENCE</scope>
    <source>
        <strain evidence="3">CBS 892.96</strain>
    </source>
</reference>
<organism evidence="3 4">
    <name type="scientific">Triangularia setosa</name>
    <dbReference type="NCBI Taxonomy" id="2587417"/>
    <lineage>
        <taxon>Eukaryota</taxon>
        <taxon>Fungi</taxon>
        <taxon>Dikarya</taxon>
        <taxon>Ascomycota</taxon>
        <taxon>Pezizomycotina</taxon>
        <taxon>Sordariomycetes</taxon>
        <taxon>Sordariomycetidae</taxon>
        <taxon>Sordariales</taxon>
        <taxon>Podosporaceae</taxon>
        <taxon>Triangularia</taxon>
    </lineage>
</organism>
<dbReference type="AlphaFoldDB" id="A0AAN7A927"/>
<evidence type="ECO:0000313" key="4">
    <source>
        <dbReference type="Proteomes" id="UP001302321"/>
    </source>
</evidence>
<dbReference type="EMBL" id="MU866159">
    <property type="protein sequence ID" value="KAK4177610.1"/>
    <property type="molecule type" value="Genomic_DNA"/>
</dbReference>
<keyword evidence="4" id="KW-1185">Reference proteome</keyword>
<feature type="transmembrane region" description="Helical" evidence="2">
    <location>
        <begin position="15"/>
        <end position="39"/>
    </location>
</feature>
<accession>A0AAN7A927</accession>
<sequence>MGGLDNDIPIPDIPIHVYVVIGCVASLLAGSQLIGFWLIGFKKPTPTEPVYTRHRTLHDSPSCSTLASIGDFAIRVPPTDARKFSGGIRRSVEANKLQEIREPEKVEEIKETGDTKGCKETGEINESKEIEKIGETSESKETGDKGEA</sequence>